<dbReference type="AlphaFoldDB" id="A0AAV3ZKV3"/>
<accession>A0AAV3ZKV3</accession>
<dbReference type="EMBL" id="BLXT01002484">
    <property type="protein sequence ID" value="GFN95155.1"/>
    <property type="molecule type" value="Genomic_DNA"/>
</dbReference>
<dbReference type="Proteomes" id="UP000735302">
    <property type="component" value="Unassembled WGS sequence"/>
</dbReference>
<gene>
    <name evidence="1" type="ORF">PoB_002166100</name>
</gene>
<evidence type="ECO:0000313" key="1">
    <source>
        <dbReference type="EMBL" id="GFN95155.1"/>
    </source>
</evidence>
<keyword evidence="2" id="KW-1185">Reference proteome</keyword>
<protein>
    <submittedName>
        <fullName evidence="1">Uncharacterized protein</fullName>
    </submittedName>
</protein>
<sequence>MPRFFKETALLEDSDGGTRTWEPQTENATSHCGMLLLSSSLPLTPVPVAVESRTRLGYGYNLSLICPFHRRIVNSGFQFIAFTNRPSVSLMYKLDN</sequence>
<reference evidence="1 2" key="1">
    <citation type="journal article" date="2021" name="Elife">
        <title>Chloroplast acquisition without the gene transfer in kleptoplastic sea slugs, Plakobranchus ocellatus.</title>
        <authorList>
            <person name="Maeda T."/>
            <person name="Takahashi S."/>
            <person name="Yoshida T."/>
            <person name="Shimamura S."/>
            <person name="Takaki Y."/>
            <person name="Nagai Y."/>
            <person name="Toyoda A."/>
            <person name="Suzuki Y."/>
            <person name="Arimoto A."/>
            <person name="Ishii H."/>
            <person name="Satoh N."/>
            <person name="Nishiyama T."/>
            <person name="Hasebe M."/>
            <person name="Maruyama T."/>
            <person name="Minagawa J."/>
            <person name="Obokata J."/>
            <person name="Shigenobu S."/>
        </authorList>
    </citation>
    <scope>NUCLEOTIDE SEQUENCE [LARGE SCALE GENOMIC DNA]</scope>
</reference>
<evidence type="ECO:0000313" key="2">
    <source>
        <dbReference type="Proteomes" id="UP000735302"/>
    </source>
</evidence>
<organism evidence="1 2">
    <name type="scientific">Plakobranchus ocellatus</name>
    <dbReference type="NCBI Taxonomy" id="259542"/>
    <lineage>
        <taxon>Eukaryota</taxon>
        <taxon>Metazoa</taxon>
        <taxon>Spiralia</taxon>
        <taxon>Lophotrochozoa</taxon>
        <taxon>Mollusca</taxon>
        <taxon>Gastropoda</taxon>
        <taxon>Heterobranchia</taxon>
        <taxon>Euthyneura</taxon>
        <taxon>Panpulmonata</taxon>
        <taxon>Sacoglossa</taxon>
        <taxon>Placobranchoidea</taxon>
        <taxon>Plakobranchidae</taxon>
        <taxon>Plakobranchus</taxon>
    </lineage>
</organism>
<comment type="caution">
    <text evidence="1">The sequence shown here is derived from an EMBL/GenBank/DDBJ whole genome shotgun (WGS) entry which is preliminary data.</text>
</comment>
<name>A0AAV3ZKV3_9GAST</name>
<proteinExistence type="predicted"/>